<dbReference type="EMBL" id="WVUK01000062">
    <property type="protein sequence ID" value="KAF7490144.1"/>
    <property type="molecule type" value="Genomic_DNA"/>
</dbReference>
<dbReference type="Pfam" id="PF22330">
    <property type="entry name" value="Rib_mS39_PPR"/>
    <property type="match status" value="1"/>
</dbReference>
<dbReference type="Proteomes" id="UP000070412">
    <property type="component" value="Unassembled WGS sequence"/>
</dbReference>
<comment type="subcellular location">
    <subcellularLocation>
        <location evidence="1">Mitochondrion</location>
    </subcellularLocation>
</comment>
<keyword evidence="2" id="KW-0677">Repeat</keyword>
<organism evidence="5">
    <name type="scientific">Sarcoptes scabiei</name>
    <name type="common">Itch mite</name>
    <name type="synonym">Acarus scabiei</name>
    <dbReference type="NCBI Taxonomy" id="52283"/>
    <lineage>
        <taxon>Eukaryota</taxon>
        <taxon>Metazoa</taxon>
        <taxon>Ecdysozoa</taxon>
        <taxon>Arthropoda</taxon>
        <taxon>Chelicerata</taxon>
        <taxon>Arachnida</taxon>
        <taxon>Acari</taxon>
        <taxon>Acariformes</taxon>
        <taxon>Sarcoptiformes</taxon>
        <taxon>Astigmata</taxon>
        <taxon>Psoroptidia</taxon>
        <taxon>Sarcoptoidea</taxon>
        <taxon>Sarcoptidae</taxon>
        <taxon>Sarcoptinae</taxon>
        <taxon>Sarcoptes</taxon>
    </lineage>
</organism>
<protein>
    <submittedName>
        <fullName evidence="5">Protein PTCD3 -like protein, mitochondrial</fullName>
    </submittedName>
</protein>
<evidence type="ECO:0000313" key="7">
    <source>
        <dbReference type="Proteomes" id="UP000070412"/>
    </source>
</evidence>
<evidence type="ECO:0000256" key="3">
    <source>
        <dbReference type="ARBA" id="ARBA00022946"/>
    </source>
</evidence>
<dbReference type="GO" id="GO:0043024">
    <property type="term" value="F:ribosomal small subunit binding"/>
    <property type="evidence" value="ECO:0007669"/>
    <property type="project" value="InterPro"/>
</dbReference>
<dbReference type="AlphaFoldDB" id="A0A834R5P5"/>
<dbReference type="OrthoDB" id="185373at2759"/>
<keyword evidence="7" id="KW-1185">Reference proteome</keyword>
<evidence type="ECO:0000256" key="1">
    <source>
        <dbReference type="ARBA" id="ARBA00004173"/>
    </source>
</evidence>
<gene>
    <name evidence="5" type="ORF">SSS_2122</name>
</gene>
<reference evidence="5" key="2">
    <citation type="submission" date="2020-01" db="EMBL/GenBank/DDBJ databases">
        <authorList>
            <person name="Korhonen P.K.K."/>
            <person name="Guangxu M.G."/>
            <person name="Wang T.W."/>
            <person name="Stroehlein A.J.S."/>
            <person name="Young N.D."/>
            <person name="Ang C.-S.A."/>
            <person name="Fernando D.W.F."/>
            <person name="Lu H.L."/>
            <person name="Taylor S.T."/>
            <person name="Ehtesham M.E.M."/>
            <person name="Najaraj S.H.N."/>
            <person name="Harsha G.H.G."/>
            <person name="Madugundu A.M."/>
            <person name="Renuse S.R."/>
            <person name="Holt D.H."/>
            <person name="Pandey A.P."/>
            <person name="Papenfuss A.P."/>
            <person name="Gasser R.B.G."/>
            <person name="Fischer K.F."/>
        </authorList>
    </citation>
    <scope>NUCLEOTIDE SEQUENCE</scope>
    <source>
        <strain evidence="5">SSS_KF_BRIS2020</strain>
    </source>
</reference>
<evidence type="ECO:0000256" key="4">
    <source>
        <dbReference type="ARBA" id="ARBA00023128"/>
    </source>
</evidence>
<keyword evidence="4" id="KW-0496">Mitochondrion</keyword>
<dbReference type="GO" id="GO:0019843">
    <property type="term" value="F:rRNA binding"/>
    <property type="evidence" value="ECO:0007669"/>
    <property type="project" value="InterPro"/>
</dbReference>
<proteinExistence type="predicted"/>
<name>A0A834R5P5_SARSC</name>
<accession>A0A834R5P5</accession>
<dbReference type="GO" id="GO:0005739">
    <property type="term" value="C:mitochondrion"/>
    <property type="evidence" value="ECO:0007669"/>
    <property type="project" value="UniProtKB-SubCell"/>
</dbReference>
<dbReference type="PANTHER" id="PTHR16276:SF1">
    <property type="entry name" value="SMALL RIBOSOMAL SUBUNIT PROTEIN MS39"/>
    <property type="match status" value="1"/>
</dbReference>
<dbReference type="InterPro" id="IPR055063">
    <property type="entry name" value="Rib_mS39_PPR"/>
</dbReference>
<dbReference type="InterPro" id="IPR037387">
    <property type="entry name" value="PTCD3"/>
</dbReference>
<reference evidence="6" key="3">
    <citation type="submission" date="2022-06" db="UniProtKB">
        <authorList>
            <consortium name="EnsemblMetazoa"/>
        </authorList>
    </citation>
    <scope>IDENTIFICATION</scope>
</reference>
<dbReference type="EnsemblMetazoa" id="SSS_2122s_mrna">
    <property type="protein sequence ID" value="KAF7490144.1"/>
    <property type="gene ID" value="SSS_2122"/>
</dbReference>
<dbReference type="InterPro" id="IPR011990">
    <property type="entry name" value="TPR-like_helical_dom_sf"/>
</dbReference>
<evidence type="ECO:0000256" key="2">
    <source>
        <dbReference type="ARBA" id="ARBA00022737"/>
    </source>
</evidence>
<evidence type="ECO:0000313" key="6">
    <source>
        <dbReference type="EnsemblMetazoa" id="KAF7490144.1"/>
    </source>
</evidence>
<sequence length="584" mass="69048">MIEQEDHTAPHYRFVDDPYLTPVTNIDKRSYALAKESGRIAARYFVETYPDLFFRDYSEPKIEAFTYKEIYEESMDFEIDDLRKSISRCDVRNSIICYQKLSQVNIEIDHCILLDLLDLVCFYNCEDEQLINEEENFFQKQKIPIKNIWKDNGFAENLFETIRPKSDRTYSAIIMGMAKHHQNERAFAYYRQAIDSNMRLNTLAFNALIDIVQDMHIESEKRWETIENLLKTMALKRLKPDLGTLNSTLRQLSRFKFWNRMMETTSKVFNELAFKFGIEPSLATYLYLLRIFYRSKNSQSSLIYDIMHKIGQRRFEPKDGNDGMIAYMKYLITYYQSFVSVYFFLTAMDTASNLNDLQLAYEINDLAEINRKMMGNFSIESVYRKYVPNYFTPSLELMDNILKNIRLYKGHKYLPDLYEDVCLFHILHRSEIHNELLAIMNDVADNDPLVPKFCQIVKELYEQVNYRFDKISESGFDEVQWTTKSLSLCLSILNKNQEMEFGWRIIKKMCIIPNLLDEPDSKALIEYCLNGIKSKNHHYTINCLNCCKKIGKSDVIDSIKKELQTTTLNANIRYQSDSVFPNFK</sequence>
<dbReference type="GO" id="GO:0032543">
    <property type="term" value="P:mitochondrial translation"/>
    <property type="evidence" value="ECO:0007669"/>
    <property type="project" value="InterPro"/>
</dbReference>
<keyword evidence="3" id="KW-0809">Transit peptide</keyword>
<dbReference type="PANTHER" id="PTHR16276">
    <property type="entry name" value="PENTATRICOPEPTIDE REPEAT DOMAIN-CONTAINING PROTEIN 3"/>
    <property type="match status" value="1"/>
</dbReference>
<reference evidence="7" key="1">
    <citation type="journal article" date="2020" name="PLoS Negl. Trop. Dis.">
        <title>High-quality nuclear genome for Sarcoptes scabiei-A critical resource for a neglected parasite.</title>
        <authorList>
            <person name="Korhonen P.K."/>
            <person name="Gasser R.B."/>
            <person name="Ma G."/>
            <person name="Wang T."/>
            <person name="Stroehlein A.J."/>
            <person name="Young N.D."/>
            <person name="Ang C.S."/>
            <person name="Fernando D.D."/>
            <person name="Lu H.C."/>
            <person name="Taylor S."/>
            <person name="Reynolds S.L."/>
            <person name="Mofiz E."/>
            <person name="Najaraj S.H."/>
            <person name="Gowda H."/>
            <person name="Madugundu A."/>
            <person name="Renuse S."/>
            <person name="Holt D."/>
            <person name="Pandey A."/>
            <person name="Papenfuss A.T."/>
            <person name="Fischer K."/>
        </authorList>
    </citation>
    <scope>NUCLEOTIDE SEQUENCE [LARGE SCALE GENOMIC DNA]</scope>
</reference>
<dbReference type="Gene3D" id="1.25.40.10">
    <property type="entry name" value="Tetratricopeptide repeat domain"/>
    <property type="match status" value="1"/>
</dbReference>
<evidence type="ECO:0000313" key="5">
    <source>
        <dbReference type="EMBL" id="KAF7490144.1"/>
    </source>
</evidence>